<dbReference type="GO" id="GO:0005634">
    <property type="term" value="C:nucleus"/>
    <property type="evidence" value="ECO:0007669"/>
    <property type="project" value="TreeGrafter"/>
</dbReference>
<sequence>MPVDKTNSESDQIQNQDTTGIHDEDYTGKTDSNTLEAISTEAGHEEQKTREEIGMASLQGKETKHSISGPDLLYRNPVLVPEPNTNTSDIPEKHDGDHFESWPEMSTTAKKEIKGHLEDTESDSDQLDHGTIITLNDGNDTPVLSRSSSGLTSVTDTDMASNIGTGPPRNSLSGTSSPVSISSSSSDELKTNIEHKINSAVEFSSVEKNLHARGIEDLETNEQKFLLQPQQDDARADGHENGGEMVLDKNKAQNTPVFTADTLHNEIVNPSAKEAQLIEYAMTKQDEKIDASTTAAPHCLEPNEGNICSGNDNVLYSQNGDSSLPEQEVALYEKAGQQENVVLDHSMLETERQGQAGSVRGEDLAICEVGNQGTVEDVGAESGAAVVEAARDPDLQCASPDSGLHGSISNFSRENTEENTAVIPESKIEITRQEVNAGQRTDLDVDTKMTPDNEQIQSPLEAYANNANEELKHEERHGNVNEENTKEINPSGPTEFSSRLQQQKNPRKTCLRTTWPTDCTKNSSTEESGNSIGQTDQEQFDVALRFACSLIKPDCIFSLATSNVRKLTLPRAPPPGLNLSKLVTCLTHTQEIDLSGNNLGPQGFRAVILSLCQNTTITSLNIANNMTDTDCAVSVGKLLESNASLITLDLSGNHLGKDFFSRCAGPAMKTNTSLRSLKCQSIGATDLTVFFENVLNNSTLEDIDFSHNEMTNGMAVSQLLGDWIKGSSCKLRSLQLRNFGLKGDAMKPLMQAVAANSSLEELNVGMNEFTSSTDFMESLCICVNHKKLTRLVLDDCKSVTVEEWTAAETPSPIEASPLSVLSLSNCSLNDQLLSSLASAYSGRLVHLRDVSLNSNASITEKALQYVEDLSTEKDSTGSSLERLSVGMNNMENLPAFLCSTVRLPKLKYLNLRKATMSPAAVGKLAPVLTSGRISTLVIDGIKLSKSNALSEILSAGPSSSLNALSLSSCAIDDEDLKPLCSAVRDGLPLHMLKLSNNRFSDAFVEDMVGALVSQTTHPLALIDASVNQISSAGAMKLCELFTSSSHQTNIHSLNLSNNNIDHQGVKALVGCVGKTSLTSLHLNSQSKSCEEEEMDEVLTSLAQALGLTVQGSGEAVVEACSDLPKVNVGPYTVVQLNNLGGNTGHMGSMLDCSAISTDYKKKKLPHLSFHHALQLASAFKGYDSPECLLSSDEWNMIIGADKEAPSWLQIADHRDTAVHMSQLPASITVQKMEGILEMEADCEVQEVCLMKDPINRKNNGLAWVLLADKVSVERAEKFFNSGEALVFGQAFMLSRVAVKIDDQANTEAEKVARLDMERRIQERRAAEREHRTLIQTSYATSQARHAYMLANPAYADGRVW</sequence>
<dbReference type="KEGG" id="lak:106152767"/>
<feature type="compositionally biased region" description="Polar residues" evidence="4">
    <location>
        <begin position="9"/>
        <end position="19"/>
    </location>
</feature>
<accession>A0A1S3H7I5</accession>
<keyword evidence="3" id="KW-0677">Repeat</keyword>
<dbReference type="RefSeq" id="XP_013381942.1">
    <property type="nucleotide sequence ID" value="XM_013526488.1"/>
</dbReference>
<feature type="region of interest" description="Disordered" evidence="4">
    <location>
        <begin position="473"/>
        <end position="534"/>
    </location>
</feature>
<feature type="compositionally biased region" description="Low complexity" evidence="4">
    <location>
        <begin position="171"/>
        <end position="186"/>
    </location>
</feature>
<dbReference type="InterPro" id="IPR027038">
    <property type="entry name" value="RanGap"/>
</dbReference>
<dbReference type="SUPFAM" id="SSF52047">
    <property type="entry name" value="RNI-like"/>
    <property type="match status" value="2"/>
</dbReference>
<evidence type="ECO:0000313" key="6">
    <source>
        <dbReference type="RefSeq" id="XP_013381942.1"/>
    </source>
</evidence>
<proteinExistence type="predicted"/>
<dbReference type="Proteomes" id="UP000085678">
    <property type="component" value="Unplaced"/>
</dbReference>
<name>A0A1S3H7I5_LINAN</name>
<feature type="compositionally biased region" description="Basic and acidic residues" evidence="4">
    <location>
        <begin position="473"/>
        <end position="486"/>
    </location>
</feature>
<dbReference type="Pfam" id="PF13516">
    <property type="entry name" value="LRR_6"/>
    <property type="match status" value="2"/>
</dbReference>
<dbReference type="GO" id="GO:0005829">
    <property type="term" value="C:cytosol"/>
    <property type="evidence" value="ECO:0007669"/>
    <property type="project" value="TreeGrafter"/>
</dbReference>
<dbReference type="OrthoDB" id="120976at2759"/>
<dbReference type="GO" id="GO:0048471">
    <property type="term" value="C:perinuclear region of cytoplasm"/>
    <property type="evidence" value="ECO:0007669"/>
    <property type="project" value="TreeGrafter"/>
</dbReference>
<dbReference type="GeneID" id="106152767"/>
<feature type="compositionally biased region" description="Polar residues" evidence="4">
    <location>
        <begin position="511"/>
        <end position="534"/>
    </location>
</feature>
<keyword evidence="1" id="KW-0343">GTPase activation</keyword>
<keyword evidence="5" id="KW-1185">Reference proteome</keyword>
<evidence type="ECO:0000256" key="4">
    <source>
        <dbReference type="SAM" id="MobiDB-lite"/>
    </source>
</evidence>
<evidence type="ECO:0000256" key="3">
    <source>
        <dbReference type="ARBA" id="ARBA00022737"/>
    </source>
</evidence>
<feature type="region of interest" description="Disordered" evidence="4">
    <location>
        <begin position="118"/>
        <end position="187"/>
    </location>
</feature>
<evidence type="ECO:0000256" key="2">
    <source>
        <dbReference type="ARBA" id="ARBA00022614"/>
    </source>
</evidence>
<dbReference type="Gene3D" id="3.80.10.10">
    <property type="entry name" value="Ribonuclease Inhibitor"/>
    <property type="match status" value="3"/>
</dbReference>
<keyword evidence="2" id="KW-0433">Leucine-rich repeat</keyword>
<dbReference type="GO" id="GO:0031267">
    <property type="term" value="F:small GTPase binding"/>
    <property type="evidence" value="ECO:0007669"/>
    <property type="project" value="TreeGrafter"/>
</dbReference>
<feature type="compositionally biased region" description="Polar residues" evidence="4">
    <location>
        <begin position="487"/>
        <end position="504"/>
    </location>
</feature>
<dbReference type="PANTHER" id="PTHR24113:SF12">
    <property type="entry name" value="RAN GTPASE-ACTIVATING PROTEIN 1"/>
    <property type="match status" value="1"/>
</dbReference>
<feature type="region of interest" description="Disordered" evidence="4">
    <location>
        <begin position="1"/>
        <end position="101"/>
    </location>
</feature>
<dbReference type="SMART" id="SM00368">
    <property type="entry name" value="LRR_RI"/>
    <property type="match status" value="6"/>
</dbReference>
<reference evidence="6" key="1">
    <citation type="submission" date="2025-08" db="UniProtKB">
        <authorList>
            <consortium name="RefSeq"/>
        </authorList>
    </citation>
    <scope>IDENTIFICATION</scope>
    <source>
        <tissue evidence="6">Gonads</tissue>
    </source>
</reference>
<gene>
    <name evidence="6" type="primary">LOC106152767</name>
</gene>
<dbReference type="GO" id="GO:0005096">
    <property type="term" value="F:GTPase activator activity"/>
    <property type="evidence" value="ECO:0007669"/>
    <property type="project" value="UniProtKB-KW"/>
</dbReference>
<feature type="compositionally biased region" description="Basic and acidic residues" evidence="4">
    <location>
        <begin position="42"/>
        <end position="53"/>
    </location>
</feature>
<feature type="compositionally biased region" description="Polar residues" evidence="4">
    <location>
        <begin position="133"/>
        <end position="170"/>
    </location>
</feature>
<evidence type="ECO:0000256" key="1">
    <source>
        <dbReference type="ARBA" id="ARBA00022468"/>
    </source>
</evidence>
<dbReference type="GO" id="GO:0006913">
    <property type="term" value="P:nucleocytoplasmic transport"/>
    <property type="evidence" value="ECO:0007669"/>
    <property type="project" value="TreeGrafter"/>
</dbReference>
<protein>
    <submittedName>
        <fullName evidence="6">Uncharacterized protein LOC106152767</fullName>
    </submittedName>
</protein>
<dbReference type="InterPro" id="IPR001611">
    <property type="entry name" value="Leu-rich_rpt"/>
</dbReference>
<evidence type="ECO:0000313" key="5">
    <source>
        <dbReference type="Proteomes" id="UP000085678"/>
    </source>
</evidence>
<organism evidence="5 6">
    <name type="scientific">Lingula anatina</name>
    <name type="common">Brachiopod</name>
    <name type="synonym">Lingula unguis</name>
    <dbReference type="NCBI Taxonomy" id="7574"/>
    <lineage>
        <taxon>Eukaryota</taxon>
        <taxon>Metazoa</taxon>
        <taxon>Spiralia</taxon>
        <taxon>Lophotrochozoa</taxon>
        <taxon>Brachiopoda</taxon>
        <taxon>Linguliformea</taxon>
        <taxon>Lingulata</taxon>
        <taxon>Lingulida</taxon>
        <taxon>Linguloidea</taxon>
        <taxon>Lingulidae</taxon>
        <taxon>Lingula</taxon>
    </lineage>
</organism>
<dbReference type="PANTHER" id="PTHR24113">
    <property type="entry name" value="RAN GTPASE-ACTIVATING PROTEIN 1"/>
    <property type="match status" value="1"/>
</dbReference>
<feature type="compositionally biased region" description="Basic and acidic residues" evidence="4">
    <location>
        <begin position="90"/>
        <end position="101"/>
    </location>
</feature>
<dbReference type="InParanoid" id="A0A1S3H7I5"/>
<dbReference type="InterPro" id="IPR032675">
    <property type="entry name" value="LRR_dom_sf"/>
</dbReference>